<dbReference type="PANTHER" id="PTHR48111:SF4">
    <property type="entry name" value="DNA-BINDING DUAL TRANSCRIPTIONAL REGULATOR OMPR"/>
    <property type="match status" value="1"/>
</dbReference>
<dbReference type="Pfam" id="PF00486">
    <property type="entry name" value="Trans_reg_C"/>
    <property type="match status" value="1"/>
</dbReference>
<evidence type="ECO:0000256" key="9">
    <source>
        <dbReference type="PROSITE-ProRule" id="PRU01091"/>
    </source>
</evidence>
<feature type="domain" description="Response regulatory" evidence="10">
    <location>
        <begin position="6"/>
        <end position="119"/>
    </location>
</feature>
<dbReference type="PROSITE" id="PS51755">
    <property type="entry name" value="OMPR_PHOB"/>
    <property type="match status" value="1"/>
</dbReference>
<dbReference type="GO" id="GO:0000156">
    <property type="term" value="F:phosphorelay response regulator activity"/>
    <property type="evidence" value="ECO:0007669"/>
    <property type="project" value="TreeGrafter"/>
</dbReference>
<dbReference type="PROSITE" id="PS50110">
    <property type="entry name" value="RESPONSE_REGULATORY"/>
    <property type="match status" value="1"/>
</dbReference>
<dbReference type="Proteomes" id="UP000267418">
    <property type="component" value="Unassembled WGS sequence"/>
</dbReference>
<keyword evidence="3 8" id="KW-0597">Phosphoprotein</keyword>
<dbReference type="GO" id="GO:0006355">
    <property type="term" value="P:regulation of DNA-templated transcription"/>
    <property type="evidence" value="ECO:0007669"/>
    <property type="project" value="InterPro"/>
</dbReference>
<dbReference type="CDD" id="cd00383">
    <property type="entry name" value="trans_reg_C"/>
    <property type="match status" value="1"/>
</dbReference>
<evidence type="ECO:0000256" key="4">
    <source>
        <dbReference type="ARBA" id="ARBA00023012"/>
    </source>
</evidence>
<protein>
    <submittedName>
        <fullName evidence="12">Response regulator transcription factor</fullName>
    </submittedName>
</protein>
<evidence type="ECO:0000256" key="1">
    <source>
        <dbReference type="ARBA" id="ARBA00004496"/>
    </source>
</evidence>
<feature type="modified residue" description="4-aspartylphosphate" evidence="8">
    <location>
        <position position="55"/>
    </location>
</feature>
<dbReference type="SUPFAM" id="SSF52172">
    <property type="entry name" value="CheY-like"/>
    <property type="match status" value="1"/>
</dbReference>
<dbReference type="InterPro" id="IPR016032">
    <property type="entry name" value="Sig_transdc_resp-reg_C-effctor"/>
</dbReference>
<dbReference type="Gene3D" id="1.10.10.10">
    <property type="entry name" value="Winged helix-like DNA-binding domain superfamily/Winged helix DNA-binding domain"/>
    <property type="match status" value="1"/>
</dbReference>
<dbReference type="GO" id="GO:0000976">
    <property type="term" value="F:transcription cis-regulatory region binding"/>
    <property type="evidence" value="ECO:0007669"/>
    <property type="project" value="TreeGrafter"/>
</dbReference>
<dbReference type="InterPro" id="IPR039420">
    <property type="entry name" value="WalR-like"/>
</dbReference>
<organism evidence="12 13">
    <name type="scientific">Variovorax gossypii</name>
    <dbReference type="NCBI Taxonomy" id="1679495"/>
    <lineage>
        <taxon>Bacteria</taxon>
        <taxon>Pseudomonadati</taxon>
        <taxon>Pseudomonadota</taxon>
        <taxon>Betaproteobacteria</taxon>
        <taxon>Burkholderiales</taxon>
        <taxon>Comamonadaceae</taxon>
        <taxon>Variovorax</taxon>
    </lineage>
</organism>
<evidence type="ECO:0000259" key="10">
    <source>
        <dbReference type="PROSITE" id="PS50110"/>
    </source>
</evidence>
<dbReference type="OrthoDB" id="165980at2"/>
<dbReference type="SUPFAM" id="SSF46894">
    <property type="entry name" value="C-terminal effector domain of the bipartite response regulators"/>
    <property type="match status" value="1"/>
</dbReference>
<dbReference type="Gene3D" id="6.10.250.690">
    <property type="match status" value="1"/>
</dbReference>
<dbReference type="Gene3D" id="3.40.50.2300">
    <property type="match status" value="1"/>
</dbReference>
<evidence type="ECO:0000256" key="7">
    <source>
        <dbReference type="ARBA" id="ARBA00023163"/>
    </source>
</evidence>
<dbReference type="InterPro" id="IPR001867">
    <property type="entry name" value="OmpR/PhoB-type_DNA-bd"/>
</dbReference>
<evidence type="ECO:0000259" key="11">
    <source>
        <dbReference type="PROSITE" id="PS51755"/>
    </source>
</evidence>
<evidence type="ECO:0000256" key="2">
    <source>
        <dbReference type="ARBA" id="ARBA00022490"/>
    </source>
</evidence>
<dbReference type="InterPro" id="IPR011006">
    <property type="entry name" value="CheY-like_superfamily"/>
</dbReference>
<feature type="domain" description="OmpR/PhoB-type" evidence="11">
    <location>
        <begin position="138"/>
        <end position="238"/>
    </location>
</feature>
<dbReference type="GO" id="GO:0032993">
    <property type="term" value="C:protein-DNA complex"/>
    <property type="evidence" value="ECO:0007669"/>
    <property type="project" value="TreeGrafter"/>
</dbReference>
<reference evidence="12 13" key="1">
    <citation type="submission" date="2018-12" db="EMBL/GenBank/DDBJ databases">
        <title>The genome of Variovorax gossypii DSM 100435.</title>
        <authorList>
            <person name="Gao J."/>
            <person name="Sun J."/>
        </authorList>
    </citation>
    <scope>NUCLEOTIDE SEQUENCE [LARGE SCALE GENOMIC DNA]</scope>
    <source>
        <strain evidence="12 13">DSM 100435</strain>
    </source>
</reference>
<keyword evidence="6 9" id="KW-0238">DNA-binding</keyword>
<evidence type="ECO:0000256" key="3">
    <source>
        <dbReference type="ARBA" id="ARBA00022553"/>
    </source>
</evidence>
<dbReference type="InterPro" id="IPR001789">
    <property type="entry name" value="Sig_transdc_resp-reg_receiver"/>
</dbReference>
<evidence type="ECO:0000256" key="8">
    <source>
        <dbReference type="PROSITE-ProRule" id="PRU00169"/>
    </source>
</evidence>
<evidence type="ECO:0000256" key="5">
    <source>
        <dbReference type="ARBA" id="ARBA00023015"/>
    </source>
</evidence>
<dbReference type="RefSeq" id="WP_093196493.1">
    <property type="nucleotide sequence ID" value="NZ_RXOE01000002.1"/>
</dbReference>
<sequence>MKQASHIAVLDDEVDITLLLANYLQSHGFRVTQVHDGRSLMSLMSSDPADLVLLDLGLPGEDGFSIARRLRESFRCGLVIVTGRGDAVDKVVGLEVGADDYVTKPFDLRELVARVKAVLRRIAPEVPAPAAATSAGSPDRLRFAGWQLDTAARSLRNPQGEEVALTGGEFDLLQAFARHPGRVLSRDFLLEQTRGREAAPFDRTIDVQVGRLRRKIEADAEDPQLIKSVRGAGYILVPPVSNG</sequence>
<comment type="subcellular location">
    <subcellularLocation>
        <location evidence="1">Cytoplasm</location>
    </subcellularLocation>
</comment>
<comment type="caution">
    <text evidence="12">The sequence shown here is derived from an EMBL/GenBank/DDBJ whole genome shotgun (WGS) entry which is preliminary data.</text>
</comment>
<feature type="DNA-binding region" description="OmpR/PhoB-type" evidence="9">
    <location>
        <begin position="138"/>
        <end position="238"/>
    </location>
</feature>
<dbReference type="InterPro" id="IPR036388">
    <property type="entry name" value="WH-like_DNA-bd_sf"/>
</dbReference>
<dbReference type="GO" id="GO:0005829">
    <property type="term" value="C:cytosol"/>
    <property type="evidence" value="ECO:0007669"/>
    <property type="project" value="TreeGrafter"/>
</dbReference>
<keyword evidence="7" id="KW-0804">Transcription</keyword>
<evidence type="ECO:0000313" key="13">
    <source>
        <dbReference type="Proteomes" id="UP000267418"/>
    </source>
</evidence>
<keyword evidence="13" id="KW-1185">Reference proteome</keyword>
<keyword evidence="4" id="KW-0902">Two-component regulatory system</keyword>
<dbReference type="Pfam" id="PF00072">
    <property type="entry name" value="Response_reg"/>
    <property type="match status" value="1"/>
</dbReference>
<dbReference type="SMART" id="SM00862">
    <property type="entry name" value="Trans_reg_C"/>
    <property type="match status" value="1"/>
</dbReference>
<dbReference type="AlphaFoldDB" id="A0A3S0J6C8"/>
<evidence type="ECO:0000256" key="6">
    <source>
        <dbReference type="ARBA" id="ARBA00023125"/>
    </source>
</evidence>
<evidence type="ECO:0000313" key="12">
    <source>
        <dbReference type="EMBL" id="RTQ34834.1"/>
    </source>
</evidence>
<accession>A0A3S0J6C8</accession>
<proteinExistence type="predicted"/>
<keyword evidence="2" id="KW-0963">Cytoplasm</keyword>
<dbReference type="PANTHER" id="PTHR48111">
    <property type="entry name" value="REGULATOR OF RPOS"/>
    <property type="match status" value="1"/>
</dbReference>
<dbReference type="FunFam" id="1.10.10.10:FF:000099">
    <property type="entry name" value="Two-component system response regulator TorR"/>
    <property type="match status" value="1"/>
</dbReference>
<gene>
    <name evidence="12" type="ORF">EJP69_10545</name>
</gene>
<name>A0A3S0J6C8_9BURK</name>
<dbReference type="SMART" id="SM00448">
    <property type="entry name" value="REC"/>
    <property type="match status" value="1"/>
</dbReference>
<keyword evidence="5" id="KW-0805">Transcription regulation</keyword>
<dbReference type="EMBL" id="RXOE01000002">
    <property type="protein sequence ID" value="RTQ34834.1"/>
    <property type="molecule type" value="Genomic_DNA"/>
</dbReference>